<comment type="caution">
    <text evidence="15">The sequence shown here is derived from an EMBL/GenBank/DDBJ whole genome shotgun (WGS) entry which is preliminary data.</text>
</comment>
<feature type="domain" description="Peptidase M1 membrane alanine aminopeptidase" evidence="12">
    <location>
        <begin position="252"/>
        <end position="450"/>
    </location>
</feature>
<dbReference type="Gene3D" id="1.10.390.10">
    <property type="entry name" value="Neutral Protease Domain 2"/>
    <property type="match status" value="1"/>
</dbReference>
<dbReference type="Pfam" id="PF17900">
    <property type="entry name" value="Peptidase_M1_N"/>
    <property type="match status" value="1"/>
</dbReference>
<protein>
    <recommendedName>
        <fullName evidence="5">Aminopeptidase N</fullName>
        <ecNumber evidence="4">3.4.11.2</ecNumber>
    </recommendedName>
</protein>
<evidence type="ECO:0000259" key="12">
    <source>
        <dbReference type="Pfam" id="PF01433"/>
    </source>
</evidence>
<gene>
    <name evidence="15" type="ORF">TUM4630_10190</name>
</gene>
<evidence type="ECO:0000256" key="9">
    <source>
        <dbReference type="ARBA" id="ARBA00022801"/>
    </source>
</evidence>
<keyword evidence="6 15" id="KW-0031">Aminopeptidase</keyword>
<dbReference type="EMBL" id="BPFB01000009">
    <property type="protein sequence ID" value="GIU44463.1"/>
    <property type="molecule type" value="Genomic_DNA"/>
</dbReference>
<dbReference type="InterPro" id="IPR042097">
    <property type="entry name" value="Aminopeptidase_N-like_N_sf"/>
</dbReference>
<evidence type="ECO:0000256" key="5">
    <source>
        <dbReference type="ARBA" id="ARBA00015611"/>
    </source>
</evidence>
<dbReference type="InterPro" id="IPR045357">
    <property type="entry name" value="Aminopeptidase_N-like_N"/>
</dbReference>
<evidence type="ECO:0000256" key="10">
    <source>
        <dbReference type="ARBA" id="ARBA00022833"/>
    </source>
</evidence>
<dbReference type="InterPro" id="IPR001930">
    <property type="entry name" value="Peptidase_M1"/>
</dbReference>
<reference evidence="15 16" key="1">
    <citation type="submission" date="2021-05" db="EMBL/GenBank/DDBJ databases">
        <title>Molecular characterization for Shewanella algae harboring chromosomal blaOXA-55-like strains isolated from clinical and environment sample.</title>
        <authorList>
            <person name="Ohama Y."/>
            <person name="Aoki K."/>
            <person name="Harada S."/>
            <person name="Moriya K."/>
            <person name="Ishii Y."/>
            <person name="Tateda K."/>
        </authorList>
    </citation>
    <scope>NUCLEOTIDE SEQUENCE [LARGE SCALE GENOMIC DNA]</scope>
    <source>
        <strain evidence="15 16">LMG 23746</strain>
    </source>
</reference>
<dbReference type="Gene3D" id="2.60.40.1730">
    <property type="entry name" value="tricorn interacting facor f3 domain"/>
    <property type="match status" value="1"/>
</dbReference>
<dbReference type="InterPro" id="IPR050344">
    <property type="entry name" value="Peptidase_M1_aminopeptidases"/>
</dbReference>
<feature type="domain" description="ERAP1-like C-terminal" evidence="13">
    <location>
        <begin position="531"/>
        <end position="848"/>
    </location>
</feature>
<dbReference type="InterPro" id="IPR027268">
    <property type="entry name" value="Peptidase_M4/M1_CTD_sf"/>
</dbReference>
<evidence type="ECO:0000259" key="13">
    <source>
        <dbReference type="Pfam" id="PF11838"/>
    </source>
</evidence>
<dbReference type="NCBIfam" id="TIGR02412">
    <property type="entry name" value="pepN_strep_liv"/>
    <property type="match status" value="1"/>
</dbReference>
<keyword evidence="11" id="KW-0482">Metalloprotease</keyword>
<keyword evidence="7" id="KW-0645">Protease</keyword>
<comment type="catalytic activity">
    <reaction evidence="1">
        <text>Release of an N-terminal amino acid, Xaa-|-Yaa- from a peptide, amide or arylamide. Xaa is preferably Ala, but may be most amino acids including Pro (slow action). When a terminal hydrophobic residue is followed by a prolyl residue, the two may be released as an intact Xaa-Pro dipeptide.</text>
        <dbReference type="EC" id="3.4.11.2"/>
    </reaction>
</comment>
<evidence type="ECO:0000256" key="1">
    <source>
        <dbReference type="ARBA" id="ARBA00000098"/>
    </source>
</evidence>
<keyword evidence="16" id="KW-1185">Reference proteome</keyword>
<dbReference type="Proteomes" id="UP000761574">
    <property type="component" value="Unassembled WGS sequence"/>
</dbReference>
<evidence type="ECO:0000313" key="16">
    <source>
        <dbReference type="Proteomes" id="UP000761574"/>
    </source>
</evidence>
<keyword evidence="9" id="KW-0378">Hydrolase</keyword>
<name>A0ABQ4PAC5_9GAMM</name>
<proteinExistence type="inferred from homology"/>
<dbReference type="GO" id="GO:0004177">
    <property type="term" value="F:aminopeptidase activity"/>
    <property type="evidence" value="ECO:0007669"/>
    <property type="project" value="UniProtKB-KW"/>
</dbReference>
<dbReference type="InterPro" id="IPR024571">
    <property type="entry name" value="ERAP1-like_C_dom"/>
</dbReference>
<dbReference type="InterPro" id="IPR012778">
    <property type="entry name" value="Pept_M1_aminopeptidase"/>
</dbReference>
<evidence type="ECO:0000256" key="7">
    <source>
        <dbReference type="ARBA" id="ARBA00022670"/>
    </source>
</evidence>
<dbReference type="PRINTS" id="PR00756">
    <property type="entry name" value="ALADIPTASE"/>
</dbReference>
<evidence type="ECO:0000313" key="15">
    <source>
        <dbReference type="EMBL" id="GIU44463.1"/>
    </source>
</evidence>
<sequence length="861" mass="97388">MAAAVLLLSACQSTPTTQPAHQAQDNATISAEQARSRANRISDIHYQLALDLSDNQYFSGEATISFSLNDNDAPLLLDLHQARLHQLTINGQRLYPNYDGQHLRLSPSLLNRGSNQVSLSYSHPYSIGDQGLIQAIDAVDGRRYLYSHLLPASAQRMMPVFDQPNLKAVFQLSVTAPSDWRVFSAAAEREQRHGTNLSQWFFAPSPPLSPHTFSLIAGPYHQWQSDEASLTLRLLARQSIAHQIDTDTWLAQTHQGLTFYRQQLGVDYPFNHYNQILVPHLPTQTMANAANATFAETAIDATPSLSLNLHTLAQQWFGNLVTLNWWDSFWLSQSLGILLANKAMIADPSTPAWYQDIHNVYQLDDKHSLTPPEQAVMNSAQVEPGVNQAMLSKGVALLTQLNYLVGDTAFNQGLQYYLEQHRFGNANLDDFIASLSLAAKRPLATWAQQWLYQAGVNRIEAQFQCSNGRISHFNLHQSASEQYPTLRQQKVKLGLFTLGRDTLHRNLVVATTYSGSDTEIKRLQGVRCPDLVFPNYQDWGYVQVQLDPESLTTALLHLSKVDEPKLRIMLWQTLWHSVTRGELTLDRFLGSVFINAPQEDDPQVLQPLLSQLRQAKALLEQMSPNRQHYSQRAMRALEQMSLRLTMSRQAMPEIQHLWLEAYIDFALSHQAKQHLSALLNGTEWLTGVELTPTLRWAMVIHLNRYDAIGAQRLLQQEKLRDSSPQAQMLALSAEVAQPIAAQKRQWFERIQRHNADADSQMLAKLLRIMPHLYPSEQKALSQATAEQRLNELAQLDKRNSARFMQAYNQYLLPQECSYASVARLSRLLNSEPDLSPVTLRGVKQAIEAEQACITIQQPLRQ</sequence>
<comment type="similarity">
    <text evidence="3">Belongs to the peptidase M1 family.</text>
</comment>
<evidence type="ECO:0000259" key="14">
    <source>
        <dbReference type="Pfam" id="PF17900"/>
    </source>
</evidence>
<dbReference type="EC" id="3.4.11.2" evidence="4"/>
<dbReference type="SUPFAM" id="SSF55486">
    <property type="entry name" value="Metalloproteases ('zincins'), catalytic domain"/>
    <property type="match status" value="1"/>
</dbReference>
<evidence type="ECO:0000256" key="6">
    <source>
        <dbReference type="ARBA" id="ARBA00022438"/>
    </source>
</evidence>
<dbReference type="SUPFAM" id="SSF63737">
    <property type="entry name" value="Leukotriene A4 hydrolase N-terminal domain"/>
    <property type="match status" value="1"/>
</dbReference>
<dbReference type="InterPro" id="IPR014782">
    <property type="entry name" value="Peptidase_M1_dom"/>
</dbReference>
<evidence type="ECO:0000256" key="2">
    <source>
        <dbReference type="ARBA" id="ARBA00001947"/>
    </source>
</evidence>
<keyword evidence="10" id="KW-0862">Zinc</keyword>
<feature type="domain" description="Aminopeptidase N-like N-terminal" evidence="14">
    <location>
        <begin position="44"/>
        <end position="209"/>
    </location>
</feature>
<evidence type="ECO:0000256" key="11">
    <source>
        <dbReference type="ARBA" id="ARBA00023049"/>
    </source>
</evidence>
<dbReference type="PANTHER" id="PTHR11533:SF174">
    <property type="entry name" value="PUROMYCIN-SENSITIVE AMINOPEPTIDASE-RELATED"/>
    <property type="match status" value="1"/>
</dbReference>
<evidence type="ECO:0000256" key="8">
    <source>
        <dbReference type="ARBA" id="ARBA00022723"/>
    </source>
</evidence>
<comment type="cofactor">
    <cofactor evidence="2">
        <name>Zn(2+)</name>
        <dbReference type="ChEBI" id="CHEBI:29105"/>
    </cofactor>
</comment>
<dbReference type="Pfam" id="PF11838">
    <property type="entry name" value="ERAP1_C"/>
    <property type="match status" value="1"/>
</dbReference>
<dbReference type="Pfam" id="PF01433">
    <property type="entry name" value="Peptidase_M1"/>
    <property type="match status" value="1"/>
</dbReference>
<accession>A0ABQ4PAC5</accession>
<evidence type="ECO:0000256" key="3">
    <source>
        <dbReference type="ARBA" id="ARBA00010136"/>
    </source>
</evidence>
<organism evidence="15 16">
    <name type="scientific">Shewanella algidipiscicola</name>
    <dbReference type="NCBI Taxonomy" id="614070"/>
    <lineage>
        <taxon>Bacteria</taxon>
        <taxon>Pseudomonadati</taxon>
        <taxon>Pseudomonadota</taxon>
        <taxon>Gammaproteobacteria</taxon>
        <taxon>Alteromonadales</taxon>
        <taxon>Shewanellaceae</taxon>
        <taxon>Shewanella</taxon>
    </lineage>
</organism>
<keyword evidence="8" id="KW-0479">Metal-binding</keyword>
<evidence type="ECO:0000256" key="4">
    <source>
        <dbReference type="ARBA" id="ARBA00012564"/>
    </source>
</evidence>
<dbReference type="PANTHER" id="PTHR11533">
    <property type="entry name" value="PROTEASE M1 ZINC METALLOPROTEASE"/>
    <property type="match status" value="1"/>
</dbReference>